<gene>
    <name evidence="1" type="ORF">FA15DRAFT_698412</name>
</gene>
<evidence type="ECO:0000313" key="1">
    <source>
        <dbReference type="EMBL" id="TFK17508.1"/>
    </source>
</evidence>
<dbReference type="Proteomes" id="UP000307440">
    <property type="component" value="Unassembled WGS sequence"/>
</dbReference>
<protein>
    <submittedName>
        <fullName evidence="1">Uncharacterized protein</fullName>
    </submittedName>
</protein>
<proteinExistence type="predicted"/>
<sequence>MLQMNGIEAWISGDDKKPFPVYGVEKDPDTGLISCWIPFEPGANFAIRWRDMDDMLDLDLGGFLNMDGHQCGGRLIRSKSYAPSVFSRIPTSPTHSRPLTFPLNSDGKSFHDFYAPSRSPFGGAIVLDVHIVTSGDTRIHEGLSDHAAKRISSTEVASMGKLATFAFRYRTM</sequence>
<reference evidence="1 2" key="1">
    <citation type="journal article" date="2019" name="Nat. Ecol. Evol.">
        <title>Megaphylogeny resolves global patterns of mushroom evolution.</title>
        <authorList>
            <person name="Varga T."/>
            <person name="Krizsan K."/>
            <person name="Foldi C."/>
            <person name="Dima B."/>
            <person name="Sanchez-Garcia M."/>
            <person name="Sanchez-Ramirez S."/>
            <person name="Szollosi G.J."/>
            <person name="Szarkandi J.G."/>
            <person name="Papp V."/>
            <person name="Albert L."/>
            <person name="Andreopoulos W."/>
            <person name="Angelini C."/>
            <person name="Antonin V."/>
            <person name="Barry K.W."/>
            <person name="Bougher N.L."/>
            <person name="Buchanan P."/>
            <person name="Buyck B."/>
            <person name="Bense V."/>
            <person name="Catcheside P."/>
            <person name="Chovatia M."/>
            <person name="Cooper J."/>
            <person name="Damon W."/>
            <person name="Desjardin D."/>
            <person name="Finy P."/>
            <person name="Geml J."/>
            <person name="Haridas S."/>
            <person name="Hughes K."/>
            <person name="Justo A."/>
            <person name="Karasinski D."/>
            <person name="Kautmanova I."/>
            <person name="Kiss B."/>
            <person name="Kocsube S."/>
            <person name="Kotiranta H."/>
            <person name="LaButti K.M."/>
            <person name="Lechner B.E."/>
            <person name="Liimatainen K."/>
            <person name="Lipzen A."/>
            <person name="Lukacs Z."/>
            <person name="Mihaltcheva S."/>
            <person name="Morgado L.N."/>
            <person name="Niskanen T."/>
            <person name="Noordeloos M.E."/>
            <person name="Ohm R.A."/>
            <person name="Ortiz-Santana B."/>
            <person name="Ovrebo C."/>
            <person name="Racz N."/>
            <person name="Riley R."/>
            <person name="Savchenko A."/>
            <person name="Shiryaev A."/>
            <person name="Soop K."/>
            <person name="Spirin V."/>
            <person name="Szebenyi C."/>
            <person name="Tomsovsky M."/>
            <person name="Tulloss R.E."/>
            <person name="Uehling J."/>
            <person name="Grigoriev I.V."/>
            <person name="Vagvolgyi C."/>
            <person name="Papp T."/>
            <person name="Martin F.M."/>
            <person name="Miettinen O."/>
            <person name="Hibbett D.S."/>
            <person name="Nagy L.G."/>
        </authorList>
    </citation>
    <scope>NUCLEOTIDE SEQUENCE [LARGE SCALE GENOMIC DNA]</scope>
    <source>
        <strain evidence="1 2">CBS 121175</strain>
    </source>
</reference>
<organism evidence="1 2">
    <name type="scientific">Coprinopsis marcescibilis</name>
    <name type="common">Agaric fungus</name>
    <name type="synonym">Psathyrella marcescibilis</name>
    <dbReference type="NCBI Taxonomy" id="230819"/>
    <lineage>
        <taxon>Eukaryota</taxon>
        <taxon>Fungi</taxon>
        <taxon>Dikarya</taxon>
        <taxon>Basidiomycota</taxon>
        <taxon>Agaricomycotina</taxon>
        <taxon>Agaricomycetes</taxon>
        <taxon>Agaricomycetidae</taxon>
        <taxon>Agaricales</taxon>
        <taxon>Agaricineae</taxon>
        <taxon>Psathyrellaceae</taxon>
        <taxon>Coprinopsis</taxon>
    </lineage>
</organism>
<keyword evidence="2" id="KW-1185">Reference proteome</keyword>
<dbReference type="AlphaFoldDB" id="A0A5C3KC66"/>
<evidence type="ECO:0000313" key="2">
    <source>
        <dbReference type="Proteomes" id="UP000307440"/>
    </source>
</evidence>
<accession>A0A5C3KC66</accession>
<name>A0A5C3KC66_COPMA</name>
<feature type="non-terminal residue" evidence="1">
    <location>
        <position position="172"/>
    </location>
</feature>
<dbReference type="STRING" id="230819.A0A5C3KC66"/>
<dbReference type="EMBL" id="ML210499">
    <property type="protein sequence ID" value="TFK17508.1"/>
    <property type="molecule type" value="Genomic_DNA"/>
</dbReference>
<dbReference type="OrthoDB" id="3364132at2759"/>